<dbReference type="HOGENOM" id="CLU_1212855_0_0_10"/>
<dbReference type="KEGG" id="bhl:Bache_3266"/>
<sequence>MKQIPSILAIAFFLLISCQQEESPIKSGKGILSLTSVEVQAETVSQITTRAVAPGLIIEIIKEDGTTAAKYDEGATEATEKIVLDAGNYTLKAYSPNYGTIWSNNEKGEPIYYKEQTFTITAEKTSYLTLQVPMTNIGIRLVLPGNFSDYFDSHIFHAQIGERSVSLQNGETAYFPFPESSGIHLQYTLSAVNKDHETMQKEATYNGTFVAGHLYEVTYSLATRSLTW</sequence>
<dbReference type="PROSITE" id="PS51257">
    <property type="entry name" value="PROKAR_LIPOPROTEIN"/>
    <property type="match status" value="1"/>
</dbReference>
<organism evidence="1 2">
    <name type="scientific">Bacteroides helcogenes (strain ATCC 35417 / DSM 20613 / JCM 6297 / CCUG 15421 / P 36-108)</name>
    <dbReference type="NCBI Taxonomy" id="693979"/>
    <lineage>
        <taxon>Bacteria</taxon>
        <taxon>Pseudomonadati</taxon>
        <taxon>Bacteroidota</taxon>
        <taxon>Bacteroidia</taxon>
        <taxon>Bacteroidales</taxon>
        <taxon>Bacteroidaceae</taxon>
        <taxon>Bacteroides</taxon>
    </lineage>
</organism>
<evidence type="ECO:0008006" key="3">
    <source>
        <dbReference type="Google" id="ProtNLM"/>
    </source>
</evidence>
<gene>
    <name evidence="1" type="ordered locus">Bache_3266</name>
</gene>
<dbReference type="Pfam" id="PF14900">
    <property type="entry name" value="DUF4493"/>
    <property type="match status" value="1"/>
</dbReference>
<dbReference type="AlphaFoldDB" id="E6SSD8"/>
<dbReference type="EMBL" id="CP002352">
    <property type="protein sequence ID" value="ADV45189.1"/>
    <property type="molecule type" value="Genomic_DNA"/>
</dbReference>
<dbReference type="STRING" id="693979.Bache_3266"/>
<dbReference type="Proteomes" id="UP000008630">
    <property type="component" value="Chromosome"/>
</dbReference>
<evidence type="ECO:0000313" key="1">
    <source>
        <dbReference type="EMBL" id="ADV45189.1"/>
    </source>
</evidence>
<evidence type="ECO:0000313" key="2">
    <source>
        <dbReference type="Proteomes" id="UP000008630"/>
    </source>
</evidence>
<keyword evidence="2" id="KW-1185">Reference proteome</keyword>
<dbReference type="PATRIC" id="fig|693979.3.peg.3430"/>
<reference key="1">
    <citation type="submission" date="2010-11" db="EMBL/GenBank/DDBJ databases">
        <title>The complete genome of Bacteroides helcogenes P 36-108.</title>
        <authorList>
            <consortium name="US DOE Joint Genome Institute (JGI-PGF)"/>
            <person name="Lucas S."/>
            <person name="Copeland A."/>
            <person name="Lapidus A."/>
            <person name="Bruce D."/>
            <person name="Goodwin L."/>
            <person name="Pitluck S."/>
            <person name="Kyrpides N."/>
            <person name="Mavromatis K."/>
            <person name="Ivanova N."/>
            <person name="Zeytun A."/>
            <person name="Brettin T."/>
            <person name="Detter J.C."/>
            <person name="Tapia R."/>
            <person name="Han C."/>
            <person name="Land M."/>
            <person name="Hauser L."/>
            <person name="Markowitz V."/>
            <person name="Cheng J.-F."/>
            <person name="Hugenholtz P."/>
            <person name="Woyke T."/>
            <person name="Wu D."/>
            <person name="Gronow S."/>
            <person name="Wellnitz S."/>
            <person name="Brambilla E."/>
            <person name="Klenk H.-P."/>
            <person name="Eisen J.A."/>
        </authorList>
    </citation>
    <scope>NUCLEOTIDE SEQUENCE</scope>
    <source>
        <strain>P 36-108</strain>
    </source>
</reference>
<dbReference type="eggNOG" id="ENOG503422M">
    <property type="taxonomic scope" value="Bacteria"/>
</dbReference>
<reference evidence="1 2" key="2">
    <citation type="journal article" date="2011" name="Stand. Genomic Sci.">
        <title>Complete genome sequence of Bacteroides helcogenes type strain (P 36-108).</title>
        <authorList>
            <person name="Pati A."/>
            <person name="Gronow S."/>
            <person name="Zeytun A."/>
            <person name="Lapidus A."/>
            <person name="Nolan M."/>
            <person name="Hammon N."/>
            <person name="Deshpande S."/>
            <person name="Cheng J.F."/>
            <person name="Tapia R."/>
            <person name="Han C."/>
            <person name="Goodwin L."/>
            <person name="Pitluck S."/>
            <person name="Liolios K."/>
            <person name="Pagani I."/>
            <person name="Ivanova N."/>
            <person name="Mavromatis K."/>
            <person name="Chen A."/>
            <person name="Palaniappan K."/>
            <person name="Land M."/>
            <person name="Hauser L."/>
            <person name="Chang Y.J."/>
            <person name="Jeffries C.D."/>
            <person name="Detter J.C."/>
            <person name="Brambilla E."/>
            <person name="Rohde M."/>
            <person name="Goker M."/>
            <person name="Woyke T."/>
            <person name="Bristow J."/>
            <person name="Eisen J.A."/>
            <person name="Markowitz V."/>
            <person name="Hugenholtz P."/>
            <person name="Kyrpides N.C."/>
            <person name="Klenk H.P."/>
            <person name="Lucas S."/>
        </authorList>
    </citation>
    <scope>NUCLEOTIDE SEQUENCE [LARGE SCALE GENOMIC DNA]</scope>
    <source>
        <strain evidence="2">ATCC 35417 / DSM 20613 / JCM 6297 / CCUG 15421 / P 36-108</strain>
    </source>
</reference>
<dbReference type="InterPro" id="IPR027840">
    <property type="entry name" value="DUF4493"/>
</dbReference>
<name>E6SSD8_BACT6</name>
<dbReference type="OrthoDB" id="1029826at2"/>
<protein>
    <recommendedName>
        <fullName evidence="3">DUF4493 domain-containing protein</fullName>
    </recommendedName>
</protein>
<dbReference type="RefSeq" id="WP_013548776.1">
    <property type="nucleotide sequence ID" value="NC_014933.1"/>
</dbReference>
<proteinExistence type="predicted"/>
<accession>E6SSD8</accession>